<comment type="pathway">
    <text evidence="2 14">Cell wall biogenesis; peptidoglycan biosynthesis.</text>
</comment>
<evidence type="ECO:0000256" key="1">
    <source>
        <dbReference type="ARBA" id="ARBA00004496"/>
    </source>
</evidence>
<dbReference type="KEGG" id="din:Selin_0651"/>
<dbReference type="SUPFAM" id="SSF53244">
    <property type="entry name" value="MurD-like peptide ligases, peptide-binding domain"/>
    <property type="match status" value="1"/>
</dbReference>
<dbReference type="Proteomes" id="UP000002572">
    <property type="component" value="Chromosome"/>
</dbReference>
<evidence type="ECO:0000256" key="6">
    <source>
        <dbReference type="ARBA" id="ARBA00022618"/>
    </source>
</evidence>
<dbReference type="Gene3D" id="3.40.50.720">
    <property type="entry name" value="NAD(P)-binding Rossmann-like Domain"/>
    <property type="match status" value="1"/>
</dbReference>
<evidence type="ECO:0000256" key="9">
    <source>
        <dbReference type="ARBA" id="ARBA00022960"/>
    </source>
</evidence>
<dbReference type="PANTHER" id="PTHR43445:SF3">
    <property type="entry name" value="UDP-N-ACETYLMURAMATE--L-ALANINE LIGASE"/>
    <property type="match status" value="1"/>
</dbReference>
<evidence type="ECO:0000256" key="13">
    <source>
        <dbReference type="ARBA" id="ARBA00047833"/>
    </source>
</evidence>
<evidence type="ECO:0000259" key="15">
    <source>
        <dbReference type="Pfam" id="PF01225"/>
    </source>
</evidence>
<dbReference type="Gene3D" id="3.90.190.20">
    <property type="entry name" value="Mur ligase, C-terminal domain"/>
    <property type="match status" value="1"/>
</dbReference>
<dbReference type="Pfam" id="PF08245">
    <property type="entry name" value="Mur_ligase_M"/>
    <property type="match status" value="1"/>
</dbReference>
<dbReference type="eggNOG" id="COG0773">
    <property type="taxonomic scope" value="Bacteria"/>
</dbReference>
<dbReference type="FunCoup" id="E6W1E3">
    <property type="interactions" value="312"/>
</dbReference>
<evidence type="ECO:0000256" key="8">
    <source>
        <dbReference type="ARBA" id="ARBA00022840"/>
    </source>
</evidence>
<feature type="domain" description="Mur ligase N-terminal catalytic" evidence="15">
    <location>
        <begin position="7"/>
        <end position="105"/>
    </location>
</feature>
<dbReference type="OrthoDB" id="9804126at2"/>
<evidence type="ECO:0000256" key="12">
    <source>
        <dbReference type="ARBA" id="ARBA00023316"/>
    </source>
</evidence>
<dbReference type="InParanoid" id="E6W1E3"/>
<dbReference type="InterPro" id="IPR000713">
    <property type="entry name" value="Mur_ligase_N"/>
</dbReference>
<keyword evidence="8 14" id="KW-0067">ATP-binding</keyword>
<feature type="binding site" evidence="14">
    <location>
        <begin position="112"/>
        <end position="118"/>
    </location>
    <ligand>
        <name>ATP</name>
        <dbReference type="ChEBI" id="CHEBI:30616"/>
    </ligand>
</feature>
<evidence type="ECO:0000313" key="19">
    <source>
        <dbReference type="Proteomes" id="UP000002572"/>
    </source>
</evidence>
<evidence type="ECO:0000256" key="14">
    <source>
        <dbReference type="HAMAP-Rule" id="MF_00046"/>
    </source>
</evidence>
<reference evidence="18 19" key="1">
    <citation type="submission" date="2010-12" db="EMBL/GenBank/DDBJ databases">
        <title>Complete sequence of Desulfurispirillum indicum S5.</title>
        <authorList>
            <consortium name="US DOE Joint Genome Institute"/>
            <person name="Lucas S."/>
            <person name="Copeland A."/>
            <person name="Lapidus A."/>
            <person name="Cheng J.-F."/>
            <person name="Goodwin L."/>
            <person name="Pitluck S."/>
            <person name="Chertkov O."/>
            <person name="Held B."/>
            <person name="Detter J.C."/>
            <person name="Han C."/>
            <person name="Tapia R."/>
            <person name="Land M."/>
            <person name="Hauser L."/>
            <person name="Kyrpides N."/>
            <person name="Ivanova N."/>
            <person name="Mikhailova N."/>
            <person name="Haggblom M."/>
            <person name="Rauschenbach I."/>
            <person name="Bini E."/>
            <person name="Woyke T."/>
        </authorList>
    </citation>
    <scope>NUCLEOTIDE SEQUENCE [LARGE SCALE GENOMIC DNA]</scope>
    <source>
        <strain evidence="19">ATCC BAA-1389 / DSM 22839 / S5</strain>
    </source>
</reference>
<sequence length="453" mass="49989">MFRKKNKIHFVGIGGIGMSGIAEVLLNLDYHVSGSDIRQSATTARLESLGARIYYGHAHSNITDAHVVVTSSAVSKENPEVAEARRKRIPVISRAEMLAELMRMKHGVLIAGAHGKTTTTSLVATVLTDAGLDPTVVIGGRLNKIKSNAKLGQGDLIVAEADESDGSFMHLPPVLSVVTNIDKEHMDHYGSMENLKNTFLKFINKTPFFGVSFVCLDDEHIQDILPRIERSHVTYGLNTNADIFAHHIRRTNGCQRFDVNYNGRELGEFRLCLPGVHNVVNSLPVIGIALEFEVPVDTIRHSLEHFAGVHRRFEITGHMNGFAVVDDYGHHPTEIMAVLKAAREWYSGKVIAIFQPHRYSRVRELYEDFTKSFYDADEVIVADIYPAGEAPIPGLNSQKIAQEIKARGHKQVTHMAGFDEIVAYLKAQHCEDGAIITLGAGNVNTICSLLVTP</sequence>
<evidence type="ECO:0000256" key="3">
    <source>
        <dbReference type="ARBA" id="ARBA00012211"/>
    </source>
</evidence>
<dbReference type="Pfam" id="PF01225">
    <property type="entry name" value="Mur_ligase"/>
    <property type="match status" value="1"/>
</dbReference>
<comment type="catalytic activity">
    <reaction evidence="13 14">
        <text>UDP-N-acetyl-alpha-D-muramate + L-alanine + ATP = UDP-N-acetyl-alpha-D-muramoyl-L-alanine + ADP + phosphate + H(+)</text>
        <dbReference type="Rhea" id="RHEA:23372"/>
        <dbReference type="ChEBI" id="CHEBI:15378"/>
        <dbReference type="ChEBI" id="CHEBI:30616"/>
        <dbReference type="ChEBI" id="CHEBI:43474"/>
        <dbReference type="ChEBI" id="CHEBI:57972"/>
        <dbReference type="ChEBI" id="CHEBI:70757"/>
        <dbReference type="ChEBI" id="CHEBI:83898"/>
        <dbReference type="ChEBI" id="CHEBI:456216"/>
        <dbReference type="EC" id="6.3.2.8"/>
    </reaction>
</comment>
<keyword evidence="5 14" id="KW-0436">Ligase</keyword>
<dbReference type="UniPathway" id="UPA00219"/>
<dbReference type="GO" id="GO:0008360">
    <property type="term" value="P:regulation of cell shape"/>
    <property type="evidence" value="ECO:0007669"/>
    <property type="project" value="UniProtKB-KW"/>
</dbReference>
<gene>
    <name evidence="14" type="primary">murC</name>
    <name evidence="18" type="ordered locus">Selin_0651</name>
</gene>
<evidence type="ECO:0000256" key="7">
    <source>
        <dbReference type="ARBA" id="ARBA00022741"/>
    </source>
</evidence>
<accession>E6W1E3</accession>
<dbReference type="InterPro" id="IPR013221">
    <property type="entry name" value="Mur_ligase_cen"/>
</dbReference>
<dbReference type="InterPro" id="IPR004101">
    <property type="entry name" value="Mur_ligase_C"/>
</dbReference>
<evidence type="ECO:0000313" key="18">
    <source>
        <dbReference type="EMBL" id="ADU65399.1"/>
    </source>
</evidence>
<dbReference type="InterPro" id="IPR036615">
    <property type="entry name" value="Mur_ligase_C_dom_sf"/>
</dbReference>
<dbReference type="NCBIfam" id="TIGR01082">
    <property type="entry name" value="murC"/>
    <property type="match status" value="1"/>
</dbReference>
<evidence type="ECO:0000256" key="5">
    <source>
        <dbReference type="ARBA" id="ARBA00022598"/>
    </source>
</evidence>
<protein>
    <recommendedName>
        <fullName evidence="3 14">UDP-N-acetylmuramate--L-alanine ligase</fullName>
        <ecNumber evidence="3 14">6.3.2.8</ecNumber>
    </recommendedName>
    <alternativeName>
        <fullName evidence="14">UDP-N-acetylmuramoyl-L-alanine synthetase</fullName>
    </alternativeName>
</protein>
<dbReference type="GO" id="GO:0009252">
    <property type="term" value="P:peptidoglycan biosynthetic process"/>
    <property type="evidence" value="ECO:0007669"/>
    <property type="project" value="UniProtKB-UniRule"/>
</dbReference>
<dbReference type="SUPFAM" id="SSF51984">
    <property type="entry name" value="MurCD N-terminal domain"/>
    <property type="match status" value="1"/>
</dbReference>
<dbReference type="GO" id="GO:0051301">
    <property type="term" value="P:cell division"/>
    <property type="evidence" value="ECO:0007669"/>
    <property type="project" value="UniProtKB-KW"/>
</dbReference>
<dbReference type="GO" id="GO:0008763">
    <property type="term" value="F:UDP-N-acetylmuramate-L-alanine ligase activity"/>
    <property type="evidence" value="ECO:0007669"/>
    <property type="project" value="UniProtKB-UniRule"/>
</dbReference>
<dbReference type="GO" id="GO:0071555">
    <property type="term" value="P:cell wall organization"/>
    <property type="evidence" value="ECO:0007669"/>
    <property type="project" value="UniProtKB-KW"/>
</dbReference>
<dbReference type="STRING" id="653733.Selin_0651"/>
<comment type="subcellular location">
    <subcellularLocation>
        <location evidence="1 14">Cytoplasm</location>
    </subcellularLocation>
</comment>
<dbReference type="GO" id="GO:0005524">
    <property type="term" value="F:ATP binding"/>
    <property type="evidence" value="ECO:0007669"/>
    <property type="project" value="UniProtKB-UniRule"/>
</dbReference>
<evidence type="ECO:0000259" key="16">
    <source>
        <dbReference type="Pfam" id="PF02875"/>
    </source>
</evidence>
<dbReference type="Pfam" id="PF02875">
    <property type="entry name" value="Mur_ligase_C"/>
    <property type="match status" value="1"/>
</dbReference>
<dbReference type="GO" id="GO:0005737">
    <property type="term" value="C:cytoplasm"/>
    <property type="evidence" value="ECO:0007669"/>
    <property type="project" value="UniProtKB-SubCell"/>
</dbReference>
<keyword evidence="19" id="KW-1185">Reference proteome</keyword>
<evidence type="ECO:0000256" key="10">
    <source>
        <dbReference type="ARBA" id="ARBA00022984"/>
    </source>
</evidence>
<evidence type="ECO:0000256" key="11">
    <source>
        <dbReference type="ARBA" id="ARBA00023306"/>
    </source>
</evidence>
<keyword evidence="12 14" id="KW-0961">Cell wall biogenesis/degradation</keyword>
<dbReference type="InterPro" id="IPR036565">
    <property type="entry name" value="Mur-like_cat_sf"/>
</dbReference>
<keyword evidence="7 14" id="KW-0547">Nucleotide-binding</keyword>
<comment type="function">
    <text evidence="14">Cell wall formation.</text>
</comment>
<dbReference type="EMBL" id="CP002432">
    <property type="protein sequence ID" value="ADU65399.1"/>
    <property type="molecule type" value="Genomic_DNA"/>
</dbReference>
<dbReference type="InterPro" id="IPR005758">
    <property type="entry name" value="UDP-N-AcMur_Ala_ligase_MurC"/>
</dbReference>
<dbReference type="Gene3D" id="3.40.1190.10">
    <property type="entry name" value="Mur-like, catalytic domain"/>
    <property type="match status" value="1"/>
</dbReference>
<evidence type="ECO:0000256" key="2">
    <source>
        <dbReference type="ARBA" id="ARBA00004752"/>
    </source>
</evidence>
<keyword evidence="4 14" id="KW-0963">Cytoplasm</keyword>
<dbReference type="AlphaFoldDB" id="E6W1E3"/>
<proteinExistence type="inferred from homology"/>
<comment type="similarity">
    <text evidence="14">Belongs to the MurCDEF family.</text>
</comment>
<dbReference type="HOGENOM" id="CLU_028104_2_2_0"/>
<name>E6W1E3_DESIS</name>
<dbReference type="InterPro" id="IPR050061">
    <property type="entry name" value="MurCDEF_pg_biosynth"/>
</dbReference>
<keyword evidence="11 14" id="KW-0131">Cell cycle</keyword>
<dbReference type="RefSeq" id="WP_013505287.1">
    <property type="nucleotide sequence ID" value="NC_014836.1"/>
</dbReference>
<keyword evidence="6 14" id="KW-0132">Cell division</keyword>
<dbReference type="EC" id="6.3.2.8" evidence="3 14"/>
<keyword evidence="9 14" id="KW-0133">Cell shape</keyword>
<dbReference type="SUPFAM" id="SSF53623">
    <property type="entry name" value="MurD-like peptide ligases, catalytic domain"/>
    <property type="match status" value="1"/>
</dbReference>
<evidence type="ECO:0000259" key="17">
    <source>
        <dbReference type="Pfam" id="PF08245"/>
    </source>
</evidence>
<feature type="domain" description="Mur ligase central" evidence="17">
    <location>
        <begin position="110"/>
        <end position="288"/>
    </location>
</feature>
<dbReference type="PANTHER" id="PTHR43445">
    <property type="entry name" value="UDP-N-ACETYLMURAMATE--L-ALANINE LIGASE-RELATED"/>
    <property type="match status" value="1"/>
</dbReference>
<evidence type="ECO:0000256" key="4">
    <source>
        <dbReference type="ARBA" id="ARBA00022490"/>
    </source>
</evidence>
<feature type="domain" description="Mur ligase C-terminal" evidence="16">
    <location>
        <begin position="311"/>
        <end position="441"/>
    </location>
</feature>
<dbReference type="HAMAP" id="MF_00046">
    <property type="entry name" value="MurC"/>
    <property type="match status" value="1"/>
</dbReference>
<keyword evidence="10 14" id="KW-0573">Peptidoglycan synthesis</keyword>
<organism evidence="18 19">
    <name type="scientific">Desulfurispirillum indicum (strain ATCC BAA-1389 / DSM 22839 / S5)</name>
    <dbReference type="NCBI Taxonomy" id="653733"/>
    <lineage>
        <taxon>Bacteria</taxon>
        <taxon>Pseudomonadati</taxon>
        <taxon>Chrysiogenota</taxon>
        <taxon>Chrysiogenia</taxon>
        <taxon>Chrysiogenales</taxon>
        <taxon>Chrysiogenaceae</taxon>
        <taxon>Desulfurispirillum</taxon>
    </lineage>
</organism>